<dbReference type="UniPathway" id="UPA00049">
    <property type="reaction ID" value="UER00059"/>
</dbReference>
<evidence type="ECO:0000313" key="12">
    <source>
        <dbReference type="Proteomes" id="UP000184241"/>
    </source>
</evidence>
<reference evidence="11 12" key="1">
    <citation type="submission" date="2016-11" db="EMBL/GenBank/DDBJ databases">
        <authorList>
            <person name="Jaros S."/>
            <person name="Januszkiewicz K."/>
            <person name="Wedrychowicz H."/>
        </authorList>
    </citation>
    <scope>NUCLEOTIDE SEQUENCE [LARGE SCALE GENOMIC DNA]</scope>
    <source>
        <strain evidence="11 12">DSM 6191</strain>
    </source>
</reference>
<dbReference type="InterPro" id="IPR002912">
    <property type="entry name" value="ACT_dom"/>
</dbReference>
<comment type="pathway">
    <text evidence="1">Amino-acid biosynthesis; L-isoleucine biosynthesis; L-isoleucine from 2-oxobutanoate: step 1/4.</text>
</comment>
<feature type="domain" description="ACT" evidence="10">
    <location>
        <begin position="17"/>
        <end position="90"/>
    </location>
</feature>
<evidence type="ECO:0000256" key="9">
    <source>
        <dbReference type="ARBA" id="ARBA00048670"/>
    </source>
</evidence>
<proteinExistence type="inferred from homology"/>
<dbReference type="GO" id="GO:0009099">
    <property type="term" value="P:L-valine biosynthetic process"/>
    <property type="evidence" value="ECO:0007669"/>
    <property type="project" value="UniProtKB-UniPathway"/>
</dbReference>
<evidence type="ECO:0000313" key="11">
    <source>
        <dbReference type="EMBL" id="SHI20496.1"/>
    </source>
</evidence>
<dbReference type="Proteomes" id="UP000184241">
    <property type="component" value="Unassembled WGS sequence"/>
</dbReference>
<dbReference type="InterPro" id="IPR054480">
    <property type="entry name" value="AHAS_small-like_ACT"/>
</dbReference>
<dbReference type="GO" id="GO:0009097">
    <property type="term" value="P:isoleucine biosynthetic process"/>
    <property type="evidence" value="ECO:0007669"/>
    <property type="project" value="UniProtKB-UniPathway"/>
</dbReference>
<keyword evidence="6" id="KW-0028">Amino-acid biosynthesis</keyword>
<accession>A0A1M5Z8D6</accession>
<evidence type="ECO:0000256" key="3">
    <source>
        <dbReference type="ARBA" id="ARBA00006341"/>
    </source>
</evidence>
<dbReference type="InterPro" id="IPR045865">
    <property type="entry name" value="ACT-like_dom_sf"/>
</dbReference>
<dbReference type="InterPro" id="IPR039557">
    <property type="entry name" value="AHAS_ACT"/>
</dbReference>
<dbReference type="Gene3D" id="3.30.70.260">
    <property type="match status" value="1"/>
</dbReference>
<dbReference type="SUPFAM" id="SSF55021">
    <property type="entry name" value="ACT-like"/>
    <property type="match status" value="1"/>
</dbReference>
<evidence type="ECO:0000256" key="4">
    <source>
        <dbReference type="ARBA" id="ARBA00011744"/>
    </source>
</evidence>
<name>A0A1M5Z8D6_9CLOT</name>
<evidence type="ECO:0000256" key="1">
    <source>
        <dbReference type="ARBA" id="ARBA00004974"/>
    </source>
</evidence>
<comment type="pathway">
    <text evidence="2">Amino-acid biosynthesis; L-valine biosynthesis; L-valine from pyruvate: step 1/4.</text>
</comment>
<dbReference type="CDD" id="cd04878">
    <property type="entry name" value="ACT_AHAS"/>
    <property type="match status" value="1"/>
</dbReference>
<dbReference type="Pfam" id="PF22629">
    <property type="entry name" value="ACT_AHAS_ss"/>
    <property type="match status" value="1"/>
</dbReference>
<gene>
    <name evidence="11" type="ORF">SAMN02745941_02625</name>
</gene>
<dbReference type="InterPro" id="IPR004789">
    <property type="entry name" value="Acetalactate_synth_ssu"/>
</dbReference>
<evidence type="ECO:0000259" key="10">
    <source>
        <dbReference type="PROSITE" id="PS51671"/>
    </source>
</evidence>
<evidence type="ECO:0000256" key="7">
    <source>
        <dbReference type="ARBA" id="ARBA00023304"/>
    </source>
</evidence>
<dbReference type="UniPathway" id="UPA00047">
    <property type="reaction ID" value="UER00055"/>
</dbReference>
<organism evidence="11 12">
    <name type="scientific">Clostridium intestinale DSM 6191</name>
    <dbReference type="NCBI Taxonomy" id="1121320"/>
    <lineage>
        <taxon>Bacteria</taxon>
        <taxon>Bacillati</taxon>
        <taxon>Bacillota</taxon>
        <taxon>Clostridia</taxon>
        <taxon>Eubacteriales</taxon>
        <taxon>Clostridiaceae</taxon>
        <taxon>Clostridium</taxon>
    </lineage>
</organism>
<dbReference type="PROSITE" id="PS51671">
    <property type="entry name" value="ACT"/>
    <property type="match status" value="1"/>
</dbReference>
<evidence type="ECO:0000256" key="8">
    <source>
        <dbReference type="ARBA" id="ARBA00031510"/>
    </source>
</evidence>
<protein>
    <recommendedName>
        <fullName evidence="5">acetolactate synthase</fullName>
        <ecNumber evidence="5">2.2.1.6</ecNumber>
    </recommendedName>
    <alternativeName>
        <fullName evidence="8">Acetohydroxy-acid synthase small subunit</fullName>
    </alternativeName>
</protein>
<comment type="similarity">
    <text evidence="3">Belongs to the acetolactate synthase small subunit family.</text>
</comment>
<dbReference type="PANTHER" id="PTHR30239">
    <property type="entry name" value="ACETOLACTATE SYNTHASE SMALL SUBUNIT"/>
    <property type="match status" value="1"/>
</dbReference>
<dbReference type="RefSeq" id="WP_073020079.1">
    <property type="nucleotide sequence ID" value="NZ_FQXU01000008.1"/>
</dbReference>
<evidence type="ECO:0000256" key="2">
    <source>
        <dbReference type="ARBA" id="ARBA00005025"/>
    </source>
</evidence>
<dbReference type="GO" id="GO:0005829">
    <property type="term" value="C:cytosol"/>
    <property type="evidence" value="ECO:0007669"/>
    <property type="project" value="TreeGrafter"/>
</dbReference>
<keyword evidence="7" id="KW-0100">Branched-chain amino acid biosynthesis</keyword>
<evidence type="ECO:0000256" key="6">
    <source>
        <dbReference type="ARBA" id="ARBA00022605"/>
    </source>
</evidence>
<dbReference type="PANTHER" id="PTHR30239:SF4">
    <property type="entry name" value="ACETOLACTATE SYNTHASE ISOZYME 1 SMALL SUBUNIT"/>
    <property type="match status" value="1"/>
</dbReference>
<dbReference type="AlphaFoldDB" id="A0A1M5Z8D6"/>
<dbReference type="EMBL" id="FQXU01000008">
    <property type="protein sequence ID" value="SHI20496.1"/>
    <property type="molecule type" value="Genomic_DNA"/>
</dbReference>
<comment type="catalytic activity">
    <reaction evidence="9">
        <text>2 pyruvate + H(+) = (2S)-2-acetolactate + CO2</text>
        <dbReference type="Rhea" id="RHEA:25249"/>
        <dbReference type="ChEBI" id="CHEBI:15361"/>
        <dbReference type="ChEBI" id="CHEBI:15378"/>
        <dbReference type="ChEBI" id="CHEBI:16526"/>
        <dbReference type="ChEBI" id="CHEBI:58476"/>
        <dbReference type="EC" id="2.2.1.6"/>
    </reaction>
</comment>
<comment type="subunit">
    <text evidence="4">Dimer of large and small chains.</text>
</comment>
<sequence>MHNNNDIKSLHNNNHIAIELLVNNHPGVMSHITGLFSRRAFNLEGILCGSIGDGSKSKMYLLVKNDAFLEQIIKQVRKLHDVLDIEVYEDYDESIFRNPERFLNIE</sequence>
<dbReference type="GO" id="GO:0003984">
    <property type="term" value="F:acetolactate synthase activity"/>
    <property type="evidence" value="ECO:0007669"/>
    <property type="project" value="UniProtKB-EC"/>
</dbReference>
<evidence type="ECO:0000256" key="5">
    <source>
        <dbReference type="ARBA" id="ARBA00013145"/>
    </source>
</evidence>
<dbReference type="GO" id="GO:1990610">
    <property type="term" value="F:acetolactate synthase regulator activity"/>
    <property type="evidence" value="ECO:0007669"/>
    <property type="project" value="InterPro"/>
</dbReference>
<dbReference type="EC" id="2.2.1.6" evidence="5"/>